<name>A0A5E5P698_9BURK</name>
<keyword evidence="2" id="KW-0732">Signal</keyword>
<reference evidence="3 4" key="1">
    <citation type="submission" date="2019-08" db="EMBL/GenBank/DDBJ databases">
        <authorList>
            <person name="Peeters C."/>
        </authorList>
    </citation>
    <scope>NUCLEOTIDE SEQUENCE [LARGE SCALE GENOMIC DNA]</scope>
    <source>
        <strain evidence="3 4">LMG 18089</strain>
    </source>
</reference>
<dbReference type="SUPFAM" id="SSF56954">
    <property type="entry name" value="Outer membrane efflux proteins (OEP)"/>
    <property type="match status" value="1"/>
</dbReference>
<comment type="similarity">
    <text evidence="1">Belongs to the outer membrane factor (OMF) (TC 1.B.17) family.</text>
</comment>
<feature type="chain" id="PRO_5022697669" evidence="2">
    <location>
        <begin position="22"/>
        <end position="453"/>
    </location>
</feature>
<dbReference type="PANTHER" id="PTHR30203">
    <property type="entry name" value="OUTER MEMBRANE CATION EFFLUX PROTEIN"/>
    <property type="match status" value="1"/>
</dbReference>
<gene>
    <name evidence="3" type="primary">czcC_1</name>
    <name evidence="3" type="ORF">PAP18089_02864</name>
</gene>
<dbReference type="InterPro" id="IPR003423">
    <property type="entry name" value="OMP_efflux"/>
</dbReference>
<dbReference type="Proteomes" id="UP000364291">
    <property type="component" value="Unassembled WGS sequence"/>
</dbReference>
<accession>A0A5E5P698</accession>
<dbReference type="Gene3D" id="1.20.1600.10">
    <property type="entry name" value="Outer membrane efflux proteins (OEP)"/>
    <property type="match status" value="1"/>
</dbReference>
<evidence type="ECO:0000256" key="2">
    <source>
        <dbReference type="SAM" id="SignalP"/>
    </source>
</evidence>
<dbReference type="PROSITE" id="PS51257">
    <property type="entry name" value="PROKAR_LIPOPROTEIN"/>
    <property type="match status" value="1"/>
</dbReference>
<dbReference type="RefSeq" id="WP_150728690.1">
    <property type="nucleotide sequence ID" value="NZ_CABPSX010000005.1"/>
</dbReference>
<evidence type="ECO:0000313" key="4">
    <source>
        <dbReference type="Proteomes" id="UP000364291"/>
    </source>
</evidence>
<dbReference type="GO" id="GO:0015562">
    <property type="term" value="F:efflux transmembrane transporter activity"/>
    <property type="evidence" value="ECO:0007669"/>
    <property type="project" value="InterPro"/>
</dbReference>
<sequence>MKPSITALAVAPAYLRWVATACLGAALAGCATFHAQPIDPQAEAAAFEARTLGPGPWSLAALQAEAAQRSPEWAIAQARRQTAEAAAITAGARPNPALSTSAQKNTSAEPGTKAWTYGLGLDIPIETAGKRDIRVARAAWLAQAAAYAEAEALWRIRGRVREAYIGAYPSDALARERSAVQASLSEETQKRLAAGMVSSGEALQARLATRQAALAVEEAQRRRADSLRKLAAAVSVPERAILGVQLPFTDLSGGALPSSAAIGAAAQTALQTRPDVLASLTEYEAAQATLQLEIAKQYPDLSIGPGYTWDAGALKWSLGLGLLLPLFDRNQGPIAEAEARRAEAAASFRAVQEQAIAEIGAARAAYAQALRMLELTTSMADDQRTRLRAAERALEAGASDRLALMAARLEASTAESARIDALLDAHRAAGQLETALRQPLPSASSASISKGQP</sequence>
<feature type="signal peptide" evidence="2">
    <location>
        <begin position="1"/>
        <end position="21"/>
    </location>
</feature>
<proteinExistence type="inferred from homology"/>
<dbReference type="OrthoDB" id="9791261at2"/>
<dbReference type="Pfam" id="PF02321">
    <property type="entry name" value="OEP"/>
    <property type="match status" value="2"/>
</dbReference>
<dbReference type="PANTHER" id="PTHR30203:SF24">
    <property type="entry name" value="BLR4935 PROTEIN"/>
    <property type="match status" value="1"/>
</dbReference>
<dbReference type="InterPro" id="IPR010131">
    <property type="entry name" value="MdtP/NodT-like"/>
</dbReference>
<evidence type="ECO:0000256" key="1">
    <source>
        <dbReference type="ARBA" id="ARBA00007613"/>
    </source>
</evidence>
<dbReference type="AlphaFoldDB" id="A0A5E5P698"/>
<organism evidence="3 4">
    <name type="scientific">Pandoraea apista</name>
    <dbReference type="NCBI Taxonomy" id="93218"/>
    <lineage>
        <taxon>Bacteria</taxon>
        <taxon>Pseudomonadati</taxon>
        <taxon>Pseudomonadota</taxon>
        <taxon>Betaproteobacteria</taxon>
        <taxon>Burkholderiales</taxon>
        <taxon>Burkholderiaceae</taxon>
        <taxon>Pandoraea</taxon>
    </lineage>
</organism>
<evidence type="ECO:0000313" key="3">
    <source>
        <dbReference type="EMBL" id="VVG71874.1"/>
    </source>
</evidence>
<dbReference type="EMBL" id="CABPSX010000005">
    <property type="protein sequence ID" value="VVG71874.1"/>
    <property type="molecule type" value="Genomic_DNA"/>
</dbReference>
<protein>
    <submittedName>
        <fullName evidence="3">Cobalt-zinc-cadmium resistance protein CzcC</fullName>
    </submittedName>
</protein>